<sequence>MDKNFNKKIASNLALTLRLSCGLTITSAIVYIVLCALAIYYHINCNAGILSSSYKYYFIELFLRVYFKQENCHHALLIENVIKEQTVFILVALILIFSILNLITAIICITVLNVKKMSQYVQVAGYTYIIVSVISLVVDLVTATLFGMDYTTINELNAESIEHILNTYTQQLLSLGSLLLMAISLKGFVYHGINILFLILIIFYLVEHRKHSKSNIHAFHKMGALHAFDLNYRQQKGNEDPPQQQPETMFLSYKNNHTNPLFVNDEEHRSPNRDTPRSDYMNTAFDRTYSNQSLTMTPRPFSYLEESNLTSSPMNGISQWQRDRDVWQPPVPAPDYSPEAPRRLKSALKSSYM</sequence>
<protein>
    <submittedName>
        <fullName evidence="4">Uncharacterized protein LOC113520815 isoform X1</fullName>
    </submittedName>
</protein>
<gene>
    <name evidence="4" type="primary">LOC113520815</name>
</gene>
<proteinExistence type="predicted"/>
<keyword evidence="2" id="KW-0812">Transmembrane</keyword>
<dbReference type="Proteomes" id="UP001652740">
    <property type="component" value="Unplaced"/>
</dbReference>
<feature type="transmembrane region" description="Helical" evidence="2">
    <location>
        <begin position="21"/>
        <end position="43"/>
    </location>
</feature>
<feature type="transmembrane region" description="Helical" evidence="2">
    <location>
        <begin position="188"/>
        <end position="206"/>
    </location>
</feature>
<keyword evidence="2" id="KW-0472">Membrane</keyword>
<dbReference type="RefSeq" id="XP_031767251.2">
    <property type="nucleotide sequence ID" value="XM_031911391.2"/>
</dbReference>
<reference evidence="4" key="1">
    <citation type="submission" date="2025-08" db="UniProtKB">
        <authorList>
            <consortium name="RefSeq"/>
        </authorList>
    </citation>
    <scope>IDENTIFICATION</scope>
    <source>
        <tissue evidence="4">Whole larvae</tissue>
    </source>
</reference>
<evidence type="ECO:0000313" key="3">
    <source>
        <dbReference type="Proteomes" id="UP001652740"/>
    </source>
</evidence>
<organism evidence="3 4">
    <name type="scientific">Galleria mellonella</name>
    <name type="common">Greater wax moth</name>
    <dbReference type="NCBI Taxonomy" id="7137"/>
    <lineage>
        <taxon>Eukaryota</taxon>
        <taxon>Metazoa</taxon>
        <taxon>Ecdysozoa</taxon>
        <taxon>Arthropoda</taxon>
        <taxon>Hexapoda</taxon>
        <taxon>Insecta</taxon>
        <taxon>Pterygota</taxon>
        <taxon>Neoptera</taxon>
        <taxon>Endopterygota</taxon>
        <taxon>Lepidoptera</taxon>
        <taxon>Glossata</taxon>
        <taxon>Ditrysia</taxon>
        <taxon>Pyraloidea</taxon>
        <taxon>Pyralidae</taxon>
        <taxon>Galleriinae</taxon>
        <taxon>Galleria</taxon>
    </lineage>
</organism>
<keyword evidence="3" id="KW-1185">Reference proteome</keyword>
<evidence type="ECO:0000256" key="1">
    <source>
        <dbReference type="SAM" id="MobiDB-lite"/>
    </source>
</evidence>
<dbReference type="GeneID" id="113520815"/>
<evidence type="ECO:0000313" key="4">
    <source>
        <dbReference type="RefSeq" id="XP_031767251.2"/>
    </source>
</evidence>
<name>A0A6J3C4H2_GALME</name>
<feature type="transmembrane region" description="Helical" evidence="2">
    <location>
        <begin position="87"/>
        <end position="114"/>
    </location>
</feature>
<accession>A0A6J3C4H2</accession>
<feature type="compositionally biased region" description="Basic and acidic residues" evidence="1">
    <location>
        <begin position="265"/>
        <end position="277"/>
    </location>
</feature>
<keyword evidence="2" id="KW-1133">Transmembrane helix</keyword>
<feature type="region of interest" description="Disordered" evidence="1">
    <location>
        <begin position="261"/>
        <end position="281"/>
    </location>
</feature>
<feature type="region of interest" description="Disordered" evidence="1">
    <location>
        <begin position="322"/>
        <end position="353"/>
    </location>
</feature>
<evidence type="ECO:0000256" key="2">
    <source>
        <dbReference type="SAM" id="Phobius"/>
    </source>
</evidence>
<feature type="transmembrane region" description="Helical" evidence="2">
    <location>
        <begin position="126"/>
        <end position="148"/>
    </location>
</feature>